<feature type="compositionally biased region" description="Acidic residues" evidence="9">
    <location>
        <begin position="102"/>
        <end position="111"/>
    </location>
</feature>
<sequence>MMHPLPSIIPSCNFFSKYLGSSSMFTFLEGGGVLKCLYCPRQRVMLKRNLHVYKKKADCNTGAETFLHKFGQNMSLTNTKTGFSVKDILDLPDTNDEESLLADATEEDVEPAETAKTSGIVEQSALPLKNPFYDNSDNPYTRWLATTESIQYSLHGLSASATQQQNSSKSSEPSADESQDNGTETSSNGSESGKKRKRRVLFSKAQTYELERRFRQQRYLSAPEREHLASLIRLTPTQVKIWFQNHRYKMKRARAEKGMDVNPLPSPRRVAVPVLVRDGKPCHASMVTNTLKPQDLAAAAFQTGIAFPAYTAQSLQHMQYNSQFSSLSPQYHTHPLVQSQQWTW</sequence>
<accession>A0A4W3K3E9</accession>
<dbReference type="CDD" id="cd00086">
    <property type="entry name" value="homeodomain"/>
    <property type="match status" value="1"/>
</dbReference>
<feature type="region of interest" description="Disordered" evidence="9">
    <location>
        <begin position="158"/>
        <end position="200"/>
    </location>
</feature>
<feature type="compositionally biased region" description="Low complexity" evidence="9">
    <location>
        <begin position="181"/>
        <end position="191"/>
    </location>
</feature>
<dbReference type="GO" id="GO:0030154">
    <property type="term" value="P:cell differentiation"/>
    <property type="evidence" value="ECO:0007669"/>
    <property type="project" value="TreeGrafter"/>
</dbReference>
<keyword evidence="12" id="KW-1185">Reference proteome</keyword>
<dbReference type="GeneTree" id="ENSGT00940000159727"/>
<reference evidence="12" key="2">
    <citation type="journal article" date="2007" name="PLoS Biol.">
        <title>Survey sequencing and comparative analysis of the elephant shark (Callorhinchus milii) genome.</title>
        <authorList>
            <person name="Venkatesh B."/>
            <person name="Kirkness E.F."/>
            <person name="Loh Y.H."/>
            <person name="Halpern A.L."/>
            <person name="Lee A.P."/>
            <person name="Johnson J."/>
            <person name="Dandona N."/>
            <person name="Viswanathan L.D."/>
            <person name="Tay A."/>
            <person name="Venter J.C."/>
            <person name="Strausberg R.L."/>
            <person name="Brenner S."/>
        </authorList>
    </citation>
    <scope>NUCLEOTIDE SEQUENCE [LARGE SCALE GENOMIC DNA]</scope>
</reference>
<dbReference type="InterPro" id="IPR020479">
    <property type="entry name" value="HD_metazoa"/>
</dbReference>
<keyword evidence="4 7" id="KW-0238">DNA-binding</keyword>
<feature type="DNA-binding region" description="Homeobox" evidence="7">
    <location>
        <begin position="195"/>
        <end position="254"/>
    </location>
</feature>
<keyword evidence="5 7" id="KW-0371">Homeobox</keyword>
<protein>
    <submittedName>
        <fullName evidence="11">NK2 homeobox 2a</fullName>
    </submittedName>
</protein>
<dbReference type="InterPro" id="IPR017970">
    <property type="entry name" value="Homeobox_CS"/>
</dbReference>
<dbReference type="SMART" id="SM00389">
    <property type="entry name" value="HOX"/>
    <property type="match status" value="1"/>
</dbReference>
<evidence type="ECO:0000256" key="9">
    <source>
        <dbReference type="SAM" id="MobiDB-lite"/>
    </source>
</evidence>
<feature type="domain" description="Homeobox" evidence="10">
    <location>
        <begin position="193"/>
        <end position="253"/>
    </location>
</feature>
<dbReference type="OMA" id="HHMAQMY"/>
<dbReference type="SUPFAM" id="SSF46689">
    <property type="entry name" value="Homeodomain-like"/>
    <property type="match status" value="1"/>
</dbReference>
<proteinExistence type="inferred from homology"/>
<dbReference type="InterPro" id="IPR009057">
    <property type="entry name" value="Homeodomain-like_sf"/>
</dbReference>
<organism evidence="11 12">
    <name type="scientific">Callorhinchus milii</name>
    <name type="common">Ghost shark</name>
    <dbReference type="NCBI Taxonomy" id="7868"/>
    <lineage>
        <taxon>Eukaryota</taxon>
        <taxon>Metazoa</taxon>
        <taxon>Chordata</taxon>
        <taxon>Craniata</taxon>
        <taxon>Vertebrata</taxon>
        <taxon>Chondrichthyes</taxon>
        <taxon>Holocephali</taxon>
        <taxon>Chimaeriformes</taxon>
        <taxon>Callorhinchidae</taxon>
        <taxon>Callorhinchus</taxon>
    </lineage>
</organism>
<name>A0A4W3K3E9_CALMI</name>
<dbReference type="GO" id="GO:0000978">
    <property type="term" value="F:RNA polymerase II cis-regulatory region sequence-specific DNA binding"/>
    <property type="evidence" value="ECO:0007669"/>
    <property type="project" value="TreeGrafter"/>
</dbReference>
<dbReference type="PANTHER" id="PTHR24340">
    <property type="entry name" value="HOMEOBOX PROTEIN NKX"/>
    <property type="match status" value="1"/>
</dbReference>
<dbReference type="Proteomes" id="UP000314986">
    <property type="component" value="Unassembled WGS sequence"/>
</dbReference>
<evidence type="ECO:0000256" key="4">
    <source>
        <dbReference type="ARBA" id="ARBA00023125"/>
    </source>
</evidence>
<feature type="region of interest" description="Disordered" evidence="9">
    <location>
        <begin position="102"/>
        <end position="121"/>
    </location>
</feature>
<dbReference type="PANTHER" id="PTHR24340:SF24">
    <property type="entry name" value="HOMEOBOX PROTEIN NKX-2.2"/>
    <property type="match status" value="1"/>
</dbReference>
<dbReference type="PRINTS" id="PR00024">
    <property type="entry name" value="HOMEOBOX"/>
</dbReference>
<reference evidence="12" key="1">
    <citation type="journal article" date="2006" name="Science">
        <title>Ancient noncoding elements conserved in the human genome.</title>
        <authorList>
            <person name="Venkatesh B."/>
            <person name="Kirkness E.F."/>
            <person name="Loh Y.H."/>
            <person name="Halpern A.L."/>
            <person name="Lee A.P."/>
            <person name="Johnson J."/>
            <person name="Dandona N."/>
            <person name="Viswanathan L.D."/>
            <person name="Tay A."/>
            <person name="Venter J.C."/>
            <person name="Strausberg R.L."/>
            <person name="Brenner S."/>
        </authorList>
    </citation>
    <scope>NUCLEOTIDE SEQUENCE [LARGE SCALE GENOMIC DNA]</scope>
</reference>
<reference evidence="11" key="5">
    <citation type="submission" date="2025-09" db="UniProtKB">
        <authorList>
            <consortium name="Ensembl"/>
        </authorList>
    </citation>
    <scope>IDENTIFICATION</scope>
</reference>
<evidence type="ECO:0000256" key="5">
    <source>
        <dbReference type="ARBA" id="ARBA00023155"/>
    </source>
</evidence>
<dbReference type="InterPro" id="IPR001356">
    <property type="entry name" value="HD"/>
</dbReference>
<dbReference type="PROSITE" id="PS00027">
    <property type="entry name" value="HOMEOBOX_1"/>
    <property type="match status" value="1"/>
</dbReference>
<dbReference type="Pfam" id="PF00046">
    <property type="entry name" value="Homeodomain"/>
    <property type="match status" value="1"/>
</dbReference>
<evidence type="ECO:0000256" key="1">
    <source>
        <dbReference type="ARBA" id="ARBA00004123"/>
    </source>
</evidence>
<evidence type="ECO:0000256" key="7">
    <source>
        <dbReference type="PROSITE-ProRule" id="PRU00108"/>
    </source>
</evidence>
<comment type="subcellular location">
    <subcellularLocation>
        <location evidence="1 7 8">Nucleus</location>
    </subcellularLocation>
</comment>
<dbReference type="InterPro" id="IPR050394">
    <property type="entry name" value="Homeobox_NK-like"/>
</dbReference>
<keyword evidence="6 7" id="KW-0539">Nucleus</keyword>
<reference evidence="11" key="4">
    <citation type="submission" date="2025-08" db="UniProtKB">
        <authorList>
            <consortium name="Ensembl"/>
        </authorList>
    </citation>
    <scope>IDENTIFICATION</scope>
</reference>
<comment type="similarity">
    <text evidence="2">Belongs to the NK-2 homeobox family.</text>
</comment>
<dbReference type="STRING" id="7868.ENSCMIP00000045368"/>
<evidence type="ECO:0000313" key="11">
    <source>
        <dbReference type="Ensembl" id="ENSCMIP00000045368.1"/>
    </source>
</evidence>
<evidence type="ECO:0000313" key="12">
    <source>
        <dbReference type="Proteomes" id="UP000314986"/>
    </source>
</evidence>
<dbReference type="GO" id="GO:0005634">
    <property type="term" value="C:nucleus"/>
    <property type="evidence" value="ECO:0007669"/>
    <property type="project" value="UniProtKB-SubCell"/>
</dbReference>
<evidence type="ECO:0000256" key="3">
    <source>
        <dbReference type="ARBA" id="ARBA00022473"/>
    </source>
</evidence>
<dbReference type="Ensembl" id="ENSCMIT00000046018.1">
    <property type="protein sequence ID" value="ENSCMIP00000045368.1"/>
    <property type="gene ID" value="ENSCMIG00000018730.1"/>
</dbReference>
<dbReference type="GO" id="GO:0000981">
    <property type="term" value="F:DNA-binding transcription factor activity, RNA polymerase II-specific"/>
    <property type="evidence" value="ECO:0007669"/>
    <property type="project" value="InterPro"/>
</dbReference>
<evidence type="ECO:0000256" key="8">
    <source>
        <dbReference type="RuleBase" id="RU000682"/>
    </source>
</evidence>
<evidence type="ECO:0000256" key="2">
    <source>
        <dbReference type="ARBA" id="ARBA00005661"/>
    </source>
</evidence>
<keyword evidence="3" id="KW-0217">Developmental protein</keyword>
<dbReference type="Gene3D" id="1.10.10.60">
    <property type="entry name" value="Homeodomain-like"/>
    <property type="match status" value="1"/>
</dbReference>
<dbReference type="PROSITE" id="PS50071">
    <property type="entry name" value="HOMEOBOX_2"/>
    <property type="match status" value="1"/>
</dbReference>
<reference evidence="12" key="3">
    <citation type="journal article" date="2014" name="Nature">
        <title>Elephant shark genome provides unique insights into gnathostome evolution.</title>
        <authorList>
            <consortium name="International Elephant Shark Genome Sequencing Consortium"/>
            <person name="Venkatesh B."/>
            <person name="Lee A.P."/>
            <person name="Ravi V."/>
            <person name="Maurya A.K."/>
            <person name="Lian M.M."/>
            <person name="Swann J.B."/>
            <person name="Ohta Y."/>
            <person name="Flajnik M.F."/>
            <person name="Sutoh Y."/>
            <person name="Kasahara M."/>
            <person name="Hoon S."/>
            <person name="Gangu V."/>
            <person name="Roy S.W."/>
            <person name="Irimia M."/>
            <person name="Korzh V."/>
            <person name="Kondrychyn I."/>
            <person name="Lim Z.W."/>
            <person name="Tay B.H."/>
            <person name="Tohari S."/>
            <person name="Kong K.W."/>
            <person name="Ho S."/>
            <person name="Lorente-Galdos B."/>
            <person name="Quilez J."/>
            <person name="Marques-Bonet T."/>
            <person name="Raney B.J."/>
            <person name="Ingham P.W."/>
            <person name="Tay A."/>
            <person name="Hillier L.W."/>
            <person name="Minx P."/>
            <person name="Boehm T."/>
            <person name="Wilson R.K."/>
            <person name="Brenner S."/>
            <person name="Warren W.C."/>
        </authorList>
    </citation>
    <scope>NUCLEOTIDE SEQUENCE [LARGE SCALE GENOMIC DNA]</scope>
</reference>
<dbReference type="InParanoid" id="A0A4W3K3E9"/>
<evidence type="ECO:0000259" key="10">
    <source>
        <dbReference type="PROSITE" id="PS50071"/>
    </source>
</evidence>
<dbReference type="FunFam" id="1.10.10.60:FF:000101">
    <property type="entry name" value="NK2 homeobox 8"/>
    <property type="match status" value="1"/>
</dbReference>
<evidence type="ECO:0000256" key="6">
    <source>
        <dbReference type="ARBA" id="ARBA00023242"/>
    </source>
</evidence>
<dbReference type="FunCoup" id="A0A4W3K3E9">
    <property type="interactions" value="34"/>
</dbReference>
<gene>
    <name evidence="11" type="primary">LOC103181693</name>
</gene>
<dbReference type="AlphaFoldDB" id="A0A4W3K3E9"/>